<evidence type="ECO:0000313" key="2">
    <source>
        <dbReference type="Proteomes" id="UP000054196"/>
    </source>
</evidence>
<dbReference type="HOGENOM" id="CLU_036643_0_0_1"/>
<dbReference type="eggNOG" id="ENOG502SNH9">
    <property type="taxonomic scope" value="Eukaryota"/>
</dbReference>
<proteinExistence type="predicted"/>
<evidence type="ECO:0008006" key="3">
    <source>
        <dbReference type="Google" id="ProtNLM"/>
    </source>
</evidence>
<protein>
    <recommendedName>
        <fullName evidence="3">F-box domain-containing protein</fullName>
    </recommendedName>
</protein>
<dbReference type="OMA" id="RMFRAVH"/>
<name>R7S1Y2_PUNST</name>
<sequence length="324" mass="36545">MLNALLPLLRVCSVFYTIASRILYRRIPDLGPVRLIKCLRVLLRKDSLVQHVRDLNIDIAPISRPLRGLNDLLRRVLLRLPRLRRLTVECRHAHPHHDPFLMATLCAASHAFSLRHLSVTLFPDEQLASFLASQPHIEELVLRGPPAPPHADFLLPCSALPRLRSLRSVHTGPILLQHIISGRPVQDFFLVISVAALEPFLNAIARSAMPAERLTLMVLEKMSPNDVVRQVSERMTSLVMLNMVFLQPQGSVDTLLDMREPLKKFTALRELALMTANLKMDEEAQEKTAKAWHGSCPTLKSIMLPHGKAWFLIEGNTWTKASLG</sequence>
<reference evidence="2" key="1">
    <citation type="journal article" date="2012" name="Science">
        <title>The Paleozoic origin of enzymatic lignin decomposition reconstructed from 31 fungal genomes.</title>
        <authorList>
            <person name="Floudas D."/>
            <person name="Binder M."/>
            <person name="Riley R."/>
            <person name="Barry K."/>
            <person name="Blanchette R.A."/>
            <person name="Henrissat B."/>
            <person name="Martinez A.T."/>
            <person name="Otillar R."/>
            <person name="Spatafora J.W."/>
            <person name="Yadav J.S."/>
            <person name="Aerts A."/>
            <person name="Benoit I."/>
            <person name="Boyd A."/>
            <person name="Carlson A."/>
            <person name="Copeland A."/>
            <person name="Coutinho P.M."/>
            <person name="de Vries R.P."/>
            <person name="Ferreira P."/>
            <person name="Findley K."/>
            <person name="Foster B."/>
            <person name="Gaskell J."/>
            <person name="Glotzer D."/>
            <person name="Gorecki P."/>
            <person name="Heitman J."/>
            <person name="Hesse C."/>
            <person name="Hori C."/>
            <person name="Igarashi K."/>
            <person name="Jurgens J.A."/>
            <person name="Kallen N."/>
            <person name="Kersten P."/>
            <person name="Kohler A."/>
            <person name="Kuees U."/>
            <person name="Kumar T.K.A."/>
            <person name="Kuo A."/>
            <person name="LaButti K."/>
            <person name="Larrondo L.F."/>
            <person name="Lindquist E."/>
            <person name="Ling A."/>
            <person name="Lombard V."/>
            <person name="Lucas S."/>
            <person name="Lundell T."/>
            <person name="Martin R."/>
            <person name="McLaughlin D.J."/>
            <person name="Morgenstern I."/>
            <person name="Morin E."/>
            <person name="Murat C."/>
            <person name="Nagy L.G."/>
            <person name="Nolan M."/>
            <person name="Ohm R.A."/>
            <person name="Patyshakuliyeva A."/>
            <person name="Rokas A."/>
            <person name="Ruiz-Duenas F.J."/>
            <person name="Sabat G."/>
            <person name="Salamov A."/>
            <person name="Samejima M."/>
            <person name="Schmutz J."/>
            <person name="Slot J.C."/>
            <person name="St John F."/>
            <person name="Stenlid J."/>
            <person name="Sun H."/>
            <person name="Sun S."/>
            <person name="Syed K."/>
            <person name="Tsang A."/>
            <person name="Wiebenga A."/>
            <person name="Young D."/>
            <person name="Pisabarro A."/>
            <person name="Eastwood D.C."/>
            <person name="Martin F."/>
            <person name="Cullen D."/>
            <person name="Grigoriev I.V."/>
            <person name="Hibbett D.S."/>
        </authorList>
    </citation>
    <scope>NUCLEOTIDE SEQUENCE [LARGE SCALE GENOMIC DNA]</scope>
    <source>
        <strain evidence="2">HHB-11173 SS5</strain>
    </source>
</reference>
<keyword evidence="2" id="KW-1185">Reference proteome</keyword>
<gene>
    <name evidence="1" type="ORF">PUNSTDRAFT_76379</name>
</gene>
<evidence type="ECO:0000313" key="1">
    <source>
        <dbReference type="EMBL" id="EIN04420.1"/>
    </source>
</evidence>
<dbReference type="RefSeq" id="XP_007388215.1">
    <property type="nucleotide sequence ID" value="XM_007388153.1"/>
</dbReference>
<dbReference type="Proteomes" id="UP000054196">
    <property type="component" value="Unassembled WGS sequence"/>
</dbReference>
<dbReference type="KEGG" id="psq:PUNSTDRAFT_76379"/>
<organism evidence="1 2">
    <name type="scientific">Punctularia strigosozonata (strain HHB-11173)</name>
    <name type="common">White-rot fungus</name>
    <dbReference type="NCBI Taxonomy" id="741275"/>
    <lineage>
        <taxon>Eukaryota</taxon>
        <taxon>Fungi</taxon>
        <taxon>Dikarya</taxon>
        <taxon>Basidiomycota</taxon>
        <taxon>Agaricomycotina</taxon>
        <taxon>Agaricomycetes</taxon>
        <taxon>Corticiales</taxon>
        <taxon>Punctulariaceae</taxon>
        <taxon>Punctularia</taxon>
    </lineage>
</organism>
<accession>R7S1Y2</accession>
<dbReference type="AlphaFoldDB" id="R7S1Y2"/>
<dbReference type="GeneID" id="18885646"/>
<dbReference type="EMBL" id="JH687554">
    <property type="protein sequence ID" value="EIN04420.1"/>
    <property type="molecule type" value="Genomic_DNA"/>
</dbReference>
<dbReference type="OrthoDB" id="3178870at2759"/>